<protein>
    <submittedName>
        <fullName evidence="5">Transporter</fullName>
    </submittedName>
</protein>
<gene>
    <name evidence="5" type="ORF">BCT49_13330</name>
</gene>
<dbReference type="InterPro" id="IPR000914">
    <property type="entry name" value="SBP_5_dom"/>
</dbReference>
<dbReference type="RefSeq" id="WP_102437282.1">
    <property type="nucleotide sequence ID" value="NZ_CAWNVI010000150.1"/>
</dbReference>
<feature type="domain" description="Transcriptional regulator SgrR N-terminal HTH" evidence="4">
    <location>
        <begin position="11"/>
        <end position="121"/>
    </location>
</feature>
<dbReference type="GO" id="GO:1904680">
    <property type="term" value="F:peptide transmembrane transporter activity"/>
    <property type="evidence" value="ECO:0007669"/>
    <property type="project" value="TreeGrafter"/>
</dbReference>
<name>A0A2N7JZA3_9VIBR</name>
<dbReference type="EMBL" id="MCZK01000150">
    <property type="protein sequence ID" value="PMM65895.1"/>
    <property type="molecule type" value="Genomic_DNA"/>
</dbReference>
<dbReference type="GO" id="GO:0015833">
    <property type="term" value="P:peptide transport"/>
    <property type="evidence" value="ECO:0007669"/>
    <property type="project" value="TreeGrafter"/>
</dbReference>
<dbReference type="InterPro" id="IPR025370">
    <property type="entry name" value="SgrR_HTH_N"/>
</dbReference>
<evidence type="ECO:0000256" key="1">
    <source>
        <dbReference type="ARBA" id="ARBA00023125"/>
    </source>
</evidence>
<evidence type="ECO:0000259" key="3">
    <source>
        <dbReference type="Pfam" id="PF00496"/>
    </source>
</evidence>
<accession>A0A2N7JZA3</accession>
<organism evidence="5 6">
    <name type="scientific">Vibrio lentus</name>
    <dbReference type="NCBI Taxonomy" id="136468"/>
    <lineage>
        <taxon>Bacteria</taxon>
        <taxon>Pseudomonadati</taxon>
        <taxon>Pseudomonadota</taxon>
        <taxon>Gammaproteobacteria</taxon>
        <taxon>Vibrionales</taxon>
        <taxon>Vibrionaceae</taxon>
        <taxon>Vibrio</taxon>
    </lineage>
</organism>
<dbReference type="AlphaFoldDB" id="A0A2N7JZA3"/>
<dbReference type="GO" id="GO:0003677">
    <property type="term" value="F:DNA binding"/>
    <property type="evidence" value="ECO:0007669"/>
    <property type="project" value="UniProtKB-KW"/>
</dbReference>
<feature type="domain" description="Solute-binding protein family 5" evidence="3">
    <location>
        <begin position="166"/>
        <end position="326"/>
    </location>
</feature>
<dbReference type="SUPFAM" id="SSF53850">
    <property type="entry name" value="Periplasmic binding protein-like II"/>
    <property type="match status" value="1"/>
</dbReference>
<dbReference type="Gene3D" id="3.40.190.10">
    <property type="entry name" value="Periplasmic binding protein-like II"/>
    <property type="match status" value="1"/>
</dbReference>
<evidence type="ECO:0000259" key="4">
    <source>
        <dbReference type="Pfam" id="PF12793"/>
    </source>
</evidence>
<dbReference type="Pfam" id="PF00496">
    <property type="entry name" value="SBP_bac_5"/>
    <property type="match status" value="1"/>
</dbReference>
<sequence length="594" mass="68015">MPVLESINLFRYYERLEEFELLVEHAVTLAETAGKMCTSPRHARAILKQMSGLKWIAWIPRVGRNQRSTLIRRIDRTEVKRTIALEWIKESKYDRALEFLEYNQVVFEQLLKQTSGAQVTEGKVSVQLTYNRPFASLSPTRPHRNSERYLIRQIHSCLVSMSPEGELIPNIAHHWEADENWKVWTFYLRPSVSFHSGDKVDAEVVSQLLLELQALPYYQNELDHLEAITVETPYRFSVQLSRSDKGFAALMSDLKYSLQPPEQLKNSSSNVVGCGIFALELHSDSKLTLAANEHFHGFRSLTDKVTIWSLNTASTNHDQASGDSQTLPDTEQYSKKVITNASSEPNESVLENSNTPDSQHTASRARIEEGCLFVIFNQNNSSLSYLQRRWLSERLNGEEIWRQLELNETTFGAEIAHNFFPFWHNVKHIRSQSIELPRSVRIACYSHLGVQRSAKAAVQILAKEGIEAQINLYSFEAFIEKAQGDGFSEEIVLSSLNLDDNRQVSALLYFLSDPVLHATIGADVSEWLVAELNRIREDFSPNEYLNQLEQLGSVLIYEGLITPMLHHRQTLSFLDIFKGVEITAWGWPKLSEIW</sequence>
<keyword evidence="1" id="KW-0238">DNA-binding</keyword>
<evidence type="ECO:0000256" key="2">
    <source>
        <dbReference type="SAM" id="MobiDB-lite"/>
    </source>
</evidence>
<dbReference type="Proteomes" id="UP000235406">
    <property type="component" value="Unassembled WGS sequence"/>
</dbReference>
<dbReference type="PANTHER" id="PTHR30290">
    <property type="entry name" value="PERIPLASMIC BINDING COMPONENT OF ABC TRANSPORTER"/>
    <property type="match status" value="1"/>
</dbReference>
<evidence type="ECO:0000313" key="5">
    <source>
        <dbReference type="EMBL" id="PMM65895.1"/>
    </source>
</evidence>
<dbReference type="InterPro" id="IPR039424">
    <property type="entry name" value="SBP_5"/>
</dbReference>
<evidence type="ECO:0000313" key="6">
    <source>
        <dbReference type="Proteomes" id="UP000235406"/>
    </source>
</evidence>
<reference evidence="6" key="1">
    <citation type="submission" date="2016-07" db="EMBL/GenBank/DDBJ databases">
        <title>Nontailed viruses are major unrecognized killers of bacteria in the ocean.</title>
        <authorList>
            <person name="Kauffman K."/>
            <person name="Hussain F."/>
            <person name="Yang J."/>
            <person name="Arevalo P."/>
            <person name="Brown J."/>
            <person name="Cutler M."/>
            <person name="Kelly L."/>
            <person name="Polz M.F."/>
        </authorList>
    </citation>
    <scope>NUCLEOTIDE SEQUENCE [LARGE SCALE GENOMIC DNA]</scope>
    <source>
        <strain evidence="6">10N.261.46.F8</strain>
    </source>
</reference>
<dbReference type="Pfam" id="PF12793">
    <property type="entry name" value="SgrR_N"/>
    <property type="match status" value="1"/>
</dbReference>
<proteinExistence type="predicted"/>
<dbReference type="OrthoDB" id="5894719at2"/>
<feature type="region of interest" description="Disordered" evidence="2">
    <location>
        <begin position="341"/>
        <end position="361"/>
    </location>
</feature>
<comment type="caution">
    <text evidence="5">The sequence shown here is derived from an EMBL/GenBank/DDBJ whole genome shotgun (WGS) entry which is preliminary data.</text>
</comment>
<dbReference type="PANTHER" id="PTHR30290:SF72">
    <property type="entry name" value="HTH-TYPE TRANSCRIPTIONAL REGULATOR SGRR"/>
    <property type="match status" value="1"/>
</dbReference>